<keyword evidence="3 6" id="KW-0812">Transmembrane</keyword>
<accession>A0ABV3QP04</accession>
<feature type="domain" description="MASE1" evidence="7">
    <location>
        <begin position="112"/>
        <end position="376"/>
    </location>
</feature>
<comment type="subcellular location">
    <subcellularLocation>
        <location evidence="1">Cell membrane</location>
        <topology evidence="1">Multi-pass membrane protein</topology>
    </subcellularLocation>
</comment>
<feature type="transmembrane region" description="Helical" evidence="6">
    <location>
        <begin position="243"/>
        <end position="265"/>
    </location>
</feature>
<dbReference type="Gene3D" id="3.30.565.10">
    <property type="entry name" value="Histidine kinase-like ATPase, C-terminal domain"/>
    <property type="match status" value="1"/>
</dbReference>
<evidence type="ECO:0000256" key="3">
    <source>
        <dbReference type="ARBA" id="ARBA00022692"/>
    </source>
</evidence>
<organism evidence="8 9">
    <name type="scientific">Rhodanobacter geophilus</name>
    <dbReference type="NCBI Taxonomy" id="3162488"/>
    <lineage>
        <taxon>Bacteria</taxon>
        <taxon>Pseudomonadati</taxon>
        <taxon>Pseudomonadota</taxon>
        <taxon>Gammaproteobacteria</taxon>
        <taxon>Lysobacterales</taxon>
        <taxon>Rhodanobacteraceae</taxon>
        <taxon>Rhodanobacter</taxon>
    </lineage>
</organism>
<keyword evidence="5 6" id="KW-0472">Membrane</keyword>
<sequence>MVRIFVQWTVLRASGFDTAGLVNGGEWHCFCLIYADAASQDRLGWHDPQSGSMLCQLAPQSAGSRQTCGDGGVIRFSGVGVKDRVGGSAMRVGSWAGSLLRQVLVAGVYLAALFLFRVVSIQHWFILTGFHVAVLMLVPYRYWPALFVADTACLTYISYTYLGQYGLYWAMLNTIPALVYEAPIVWWFRERWRLFPTRGTVNMPIFVLCAFIIAIISTIETIGQVQFATLSPGYVIHYSEVTARLVLGNFMGVLTVAPVTLVAYQSFVAADLQWRRWFRALLESRFLAEGALGVFPLVAFLVWLGMHDPQTRVMAQMAMFLPVVFMAFRYGWQGAAVAGTLASLGIVTLMPATNDPVTMQAETLVAMAVSTMLLVGARMAALTRRVEQERFDSHMAMALAHRNVALGEAQLRVTAQALDQLRSLTQGAFKLMLREEQRQPLSTTNDTAYRRHVESAQEQLFLLTDSLNPSMLRERGLPGALAHGSLARTLHAAGIKYWCDLRGPVNVLSQSMNLAVYRVVCEAILEACLAHEPSDVLVKVRCGVRGRAWVVVMIDVRWDLARSPHVDWMILRQRLRVSATGLGRKAIEDRAATFNGRVRGRAIRDGRRLLVSFLEPDHPHAWRGGGCEDH</sequence>
<evidence type="ECO:0000256" key="1">
    <source>
        <dbReference type="ARBA" id="ARBA00004651"/>
    </source>
</evidence>
<dbReference type="RefSeq" id="WP_367844644.1">
    <property type="nucleotide sequence ID" value="NZ_JBFOHL010000007.1"/>
</dbReference>
<feature type="transmembrane region" description="Helical" evidence="6">
    <location>
        <begin position="364"/>
        <end position="381"/>
    </location>
</feature>
<evidence type="ECO:0000256" key="2">
    <source>
        <dbReference type="ARBA" id="ARBA00022475"/>
    </source>
</evidence>
<dbReference type="InterPro" id="IPR007895">
    <property type="entry name" value="MASE1"/>
</dbReference>
<evidence type="ECO:0000313" key="9">
    <source>
        <dbReference type="Proteomes" id="UP001556170"/>
    </source>
</evidence>
<dbReference type="EMBL" id="JBFOHL010000007">
    <property type="protein sequence ID" value="MEW9624333.1"/>
    <property type="molecule type" value="Genomic_DNA"/>
</dbReference>
<protein>
    <submittedName>
        <fullName evidence="8">MASE1 domain-containing protein</fullName>
    </submittedName>
</protein>
<keyword evidence="9" id="KW-1185">Reference proteome</keyword>
<proteinExistence type="predicted"/>
<keyword evidence="2" id="KW-1003">Cell membrane</keyword>
<evidence type="ECO:0000256" key="6">
    <source>
        <dbReference type="SAM" id="Phobius"/>
    </source>
</evidence>
<feature type="transmembrane region" description="Helical" evidence="6">
    <location>
        <begin position="121"/>
        <end position="138"/>
    </location>
</feature>
<evidence type="ECO:0000256" key="5">
    <source>
        <dbReference type="ARBA" id="ARBA00023136"/>
    </source>
</evidence>
<evidence type="ECO:0000259" key="7">
    <source>
        <dbReference type="Pfam" id="PF05231"/>
    </source>
</evidence>
<keyword evidence="4 6" id="KW-1133">Transmembrane helix</keyword>
<gene>
    <name evidence="8" type="ORF">ABQJ56_08820</name>
</gene>
<comment type="caution">
    <text evidence="8">The sequence shown here is derived from an EMBL/GenBank/DDBJ whole genome shotgun (WGS) entry which is preliminary data.</text>
</comment>
<dbReference type="Proteomes" id="UP001556170">
    <property type="component" value="Unassembled WGS sequence"/>
</dbReference>
<feature type="transmembrane region" description="Helical" evidence="6">
    <location>
        <begin position="335"/>
        <end position="352"/>
    </location>
</feature>
<dbReference type="Pfam" id="PF05231">
    <property type="entry name" value="MASE1"/>
    <property type="match status" value="1"/>
</dbReference>
<reference evidence="8 9" key="1">
    <citation type="submission" date="2024-06" db="EMBL/GenBank/DDBJ databases">
        <authorList>
            <person name="Woo H."/>
        </authorList>
    </citation>
    <scope>NUCLEOTIDE SEQUENCE [LARGE SCALE GENOMIC DNA]</scope>
    <source>
        <strain evidence="8 9">S2-g</strain>
    </source>
</reference>
<evidence type="ECO:0000313" key="8">
    <source>
        <dbReference type="EMBL" id="MEW9624333.1"/>
    </source>
</evidence>
<feature type="transmembrane region" description="Helical" evidence="6">
    <location>
        <begin position="92"/>
        <end position="115"/>
    </location>
</feature>
<feature type="transmembrane region" description="Helical" evidence="6">
    <location>
        <begin position="312"/>
        <end position="328"/>
    </location>
</feature>
<feature type="transmembrane region" description="Helical" evidence="6">
    <location>
        <begin position="168"/>
        <end position="188"/>
    </location>
</feature>
<feature type="transmembrane region" description="Helical" evidence="6">
    <location>
        <begin position="200"/>
        <end position="223"/>
    </location>
</feature>
<name>A0ABV3QP04_9GAMM</name>
<dbReference type="InterPro" id="IPR036890">
    <property type="entry name" value="HATPase_C_sf"/>
</dbReference>
<feature type="transmembrane region" description="Helical" evidence="6">
    <location>
        <begin position="286"/>
        <end position="306"/>
    </location>
</feature>
<evidence type="ECO:0000256" key="4">
    <source>
        <dbReference type="ARBA" id="ARBA00022989"/>
    </source>
</evidence>